<sequence length="848" mass="97886">MDSFVGSLTRGTPREQLAKYTSIRNFISARKEPAAPKVAVKNLGSQRGLITTVQVLTDVVELVQDTIRKAATSKRASPRVQGLAQITERCAGQSPDHLQVELQPTNAKDDDRRADRIVVDVLKLQEYLSQVSDRHQIELNTVVTPAAASRVEQPQVINPLPWLVDRTDQAIALGQELLQELTATAEPSEKVRVYNIHTATAWDCTQLADEFERCLRAVRQGCSVHDVEFQYQFRDLSGRPHLRLADAAEYRPGDNFIVVDIRKFLSYLEDLPENNPGVRQPSFADLVVTCVQLLVIRFKTFYDDFAARDDRNGGEAERTQKQQDLQEIVRQHAETFRATSSSFEQVLRNPASRDRLQPSPPRSESSDDPLYERLQNFLRPDPPAMSRRGGFLGSPPHSPPPPPSERDSTEDERAQPHFRAGFHMNSLDGFGTPPFMRHTQAPPAGPHAPRLQLPTLRDGGDVRDFLLKFERRVDFYRCTDREKILHLEDCIQHRAISAWLTQFLKNRGNASYQTVENALTAAFCPPEDDRHLREAMVARRKQDGETVNTYFMDKVVLINKFSPDMKAHEQISYIREGLPPNLQVKLAGQKFDGITHLRDYLVTLEADIQELQRTKILSADLFATPSPVKTVTVQEPPAAPVAAEGIAALQLEAKLDSLIAAIGSMWSHEKHSSDDRRKRDDTPYRQRSRGSSWERRGSYSRSRDRSQDRSRDRSRDRSWGRDSRRDSRDRDSRRDSRDRDYRRDSRGRDHRRDSRDRDYRRDSRGRDHRRDSRGRDHRRDSRDRDYRRDSRGRDHRRDSRERDHRRDSRDRKDRSMSSEYNGISEYGFGHSKFRLNLFIAPYILQNFR</sequence>
<protein>
    <recommendedName>
        <fullName evidence="4">Retrotransposon gag domain-containing protein</fullName>
    </recommendedName>
</protein>
<evidence type="ECO:0000313" key="2">
    <source>
        <dbReference type="EMBL" id="KAJ1523179.1"/>
    </source>
</evidence>
<name>A0AAV7XE25_9NEOP</name>
<proteinExistence type="predicted"/>
<dbReference type="Proteomes" id="UP001075354">
    <property type="component" value="Chromosome 10"/>
</dbReference>
<feature type="compositionally biased region" description="Basic and acidic residues" evidence="1">
    <location>
        <begin position="404"/>
        <end position="413"/>
    </location>
</feature>
<gene>
    <name evidence="2" type="ORF">ONE63_001070</name>
</gene>
<organism evidence="2 3">
    <name type="scientific">Megalurothrips usitatus</name>
    <name type="common">bean blossom thrips</name>
    <dbReference type="NCBI Taxonomy" id="439358"/>
    <lineage>
        <taxon>Eukaryota</taxon>
        <taxon>Metazoa</taxon>
        <taxon>Ecdysozoa</taxon>
        <taxon>Arthropoda</taxon>
        <taxon>Hexapoda</taxon>
        <taxon>Insecta</taxon>
        <taxon>Pterygota</taxon>
        <taxon>Neoptera</taxon>
        <taxon>Paraneoptera</taxon>
        <taxon>Thysanoptera</taxon>
        <taxon>Terebrantia</taxon>
        <taxon>Thripoidea</taxon>
        <taxon>Thripidae</taxon>
        <taxon>Megalurothrips</taxon>
    </lineage>
</organism>
<feature type="region of interest" description="Disordered" evidence="1">
    <location>
        <begin position="339"/>
        <end position="413"/>
    </location>
</feature>
<dbReference type="AlphaFoldDB" id="A0AAV7XE25"/>
<evidence type="ECO:0000313" key="3">
    <source>
        <dbReference type="Proteomes" id="UP001075354"/>
    </source>
</evidence>
<feature type="region of interest" description="Disordered" evidence="1">
    <location>
        <begin position="667"/>
        <end position="822"/>
    </location>
</feature>
<dbReference type="EMBL" id="JAPTSV010000010">
    <property type="protein sequence ID" value="KAJ1523179.1"/>
    <property type="molecule type" value="Genomic_DNA"/>
</dbReference>
<reference evidence="2" key="1">
    <citation type="submission" date="2022-12" db="EMBL/GenBank/DDBJ databases">
        <title>Chromosome-level genome assembly of the bean flower thrips Megalurothrips usitatus.</title>
        <authorList>
            <person name="Ma L."/>
            <person name="Liu Q."/>
            <person name="Li H."/>
            <person name="Cai W."/>
        </authorList>
    </citation>
    <scope>NUCLEOTIDE SEQUENCE</scope>
    <source>
        <strain evidence="2">Cailab_2022a</strain>
    </source>
</reference>
<comment type="caution">
    <text evidence="2">The sequence shown here is derived from an EMBL/GenBank/DDBJ whole genome shotgun (WGS) entry which is preliminary data.</text>
</comment>
<feature type="compositionally biased region" description="Basic and acidic residues" evidence="1">
    <location>
        <begin position="692"/>
        <end position="816"/>
    </location>
</feature>
<evidence type="ECO:0008006" key="4">
    <source>
        <dbReference type="Google" id="ProtNLM"/>
    </source>
</evidence>
<accession>A0AAV7XE25</accession>
<keyword evidence="3" id="KW-1185">Reference proteome</keyword>
<feature type="compositionally biased region" description="Basic and acidic residues" evidence="1">
    <location>
        <begin position="667"/>
        <end position="684"/>
    </location>
</feature>
<evidence type="ECO:0000256" key="1">
    <source>
        <dbReference type="SAM" id="MobiDB-lite"/>
    </source>
</evidence>